<protein>
    <recommendedName>
        <fullName evidence="3">DUF4405 domain-containing protein</fullName>
    </recommendedName>
</protein>
<evidence type="ECO:0008006" key="3">
    <source>
        <dbReference type="Google" id="ProtNLM"/>
    </source>
</evidence>
<proteinExistence type="predicted"/>
<dbReference type="EMBL" id="VSSQ01000742">
    <property type="protein sequence ID" value="MPM00644.1"/>
    <property type="molecule type" value="Genomic_DNA"/>
</dbReference>
<evidence type="ECO:0000256" key="1">
    <source>
        <dbReference type="SAM" id="Phobius"/>
    </source>
</evidence>
<keyword evidence="1" id="KW-1133">Transmembrane helix</keyword>
<accession>A0A644WE93</accession>
<comment type="caution">
    <text evidence="2">The sequence shown here is derived from an EMBL/GenBank/DDBJ whole genome shotgun (WGS) entry which is preliminary data.</text>
</comment>
<evidence type="ECO:0000313" key="2">
    <source>
        <dbReference type="EMBL" id="MPM00644.1"/>
    </source>
</evidence>
<gene>
    <name evidence="2" type="ORF">SDC9_46872</name>
</gene>
<feature type="transmembrane region" description="Helical" evidence="1">
    <location>
        <begin position="208"/>
        <end position="228"/>
    </location>
</feature>
<sequence>MKTKHIFQIFILFLIASFSLQAQNTCPRGLVNCEGQCGRFVDENGNGICDPSEFKPVETQTNVQNVIKIKKKSGDGSVETINLNDTNSFVEDSINEDDIVVEAEVAEIITHKSNKEKSLPQTEEETVEKAKPYRLLGISAITLVCYLFTMLLVRFKVIRKIIHRKIWNSILLLTFLMSCLLGLLLVIQLNYNVFQSIYLTNLKLHVEFGIAMTLISLIHILWHLPYFLKLFRNKKVNS</sequence>
<reference evidence="2" key="1">
    <citation type="submission" date="2019-08" db="EMBL/GenBank/DDBJ databases">
        <authorList>
            <person name="Kucharzyk K."/>
            <person name="Murdoch R.W."/>
            <person name="Higgins S."/>
            <person name="Loffler F."/>
        </authorList>
    </citation>
    <scope>NUCLEOTIDE SEQUENCE</scope>
</reference>
<feature type="transmembrane region" description="Helical" evidence="1">
    <location>
        <begin position="135"/>
        <end position="155"/>
    </location>
</feature>
<keyword evidence="1" id="KW-0812">Transmembrane</keyword>
<keyword evidence="1" id="KW-0472">Membrane</keyword>
<dbReference type="AlphaFoldDB" id="A0A644WE93"/>
<organism evidence="2">
    <name type="scientific">bioreactor metagenome</name>
    <dbReference type="NCBI Taxonomy" id="1076179"/>
    <lineage>
        <taxon>unclassified sequences</taxon>
        <taxon>metagenomes</taxon>
        <taxon>ecological metagenomes</taxon>
    </lineage>
</organism>
<feature type="transmembrane region" description="Helical" evidence="1">
    <location>
        <begin position="167"/>
        <end position="188"/>
    </location>
</feature>
<name>A0A644WE93_9ZZZZ</name>